<evidence type="ECO:0000313" key="2">
    <source>
        <dbReference type="Proteomes" id="UP000281474"/>
    </source>
</evidence>
<dbReference type="OrthoDB" id="6271876at2"/>
<comment type="caution">
    <text evidence="1">The sequence shown here is derived from an EMBL/GenBank/DDBJ whole genome shotgun (WGS) entry which is preliminary data.</text>
</comment>
<organism evidence="1 2">
    <name type="scientific">Parashewanella curva</name>
    <dbReference type="NCBI Taxonomy" id="2338552"/>
    <lineage>
        <taxon>Bacteria</taxon>
        <taxon>Pseudomonadati</taxon>
        <taxon>Pseudomonadota</taxon>
        <taxon>Gammaproteobacteria</taxon>
        <taxon>Alteromonadales</taxon>
        <taxon>Shewanellaceae</taxon>
        <taxon>Parashewanella</taxon>
    </lineage>
</organism>
<dbReference type="AlphaFoldDB" id="A0A3L8Q0L8"/>
<gene>
    <name evidence="1" type="ORF">D5018_03825</name>
</gene>
<reference evidence="1 2" key="1">
    <citation type="submission" date="2018-09" db="EMBL/GenBank/DDBJ databases">
        <title>Phylogeny of the Shewanellaceae, and recommendation for two new genera, Pseudoshewanella and Parashewanella.</title>
        <authorList>
            <person name="Wang G."/>
        </authorList>
    </citation>
    <scope>NUCLEOTIDE SEQUENCE [LARGE SCALE GENOMIC DNA]</scope>
    <source>
        <strain evidence="1 2">C51</strain>
    </source>
</reference>
<protein>
    <recommendedName>
        <fullName evidence="3">DUF2116 family Zn-ribbon domain-containing protein</fullName>
    </recommendedName>
</protein>
<name>A0A3L8Q0L8_9GAMM</name>
<evidence type="ECO:0008006" key="3">
    <source>
        <dbReference type="Google" id="ProtNLM"/>
    </source>
</evidence>
<evidence type="ECO:0000313" key="1">
    <source>
        <dbReference type="EMBL" id="RLV60980.1"/>
    </source>
</evidence>
<keyword evidence="2" id="KW-1185">Reference proteome</keyword>
<proteinExistence type="predicted"/>
<sequence>MADQVDDANAINEVMLNAQLSNRTTELLPATGKCLNCFEPIEGDLRFCDADCRDDHKKREFMKHGR</sequence>
<dbReference type="Proteomes" id="UP000281474">
    <property type="component" value="Unassembled WGS sequence"/>
</dbReference>
<dbReference type="RefSeq" id="WP_121837666.1">
    <property type="nucleotide sequence ID" value="NZ_ML014758.1"/>
</dbReference>
<accession>A0A3L8Q0L8</accession>
<dbReference type="EMBL" id="QZEI01000009">
    <property type="protein sequence ID" value="RLV60980.1"/>
    <property type="molecule type" value="Genomic_DNA"/>
</dbReference>